<dbReference type="Proteomes" id="UP000571084">
    <property type="component" value="Unassembled WGS sequence"/>
</dbReference>
<dbReference type="EMBL" id="JACHHQ010000001">
    <property type="protein sequence ID" value="MBB5198634.1"/>
    <property type="molecule type" value="Genomic_DNA"/>
</dbReference>
<keyword evidence="3" id="KW-1185">Reference proteome</keyword>
<reference evidence="2 3" key="1">
    <citation type="submission" date="2020-08" db="EMBL/GenBank/DDBJ databases">
        <title>Genomic Encyclopedia of Type Strains, Phase IV (KMG-IV): sequencing the most valuable type-strain genomes for metagenomic binning, comparative biology and taxonomic classification.</title>
        <authorList>
            <person name="Goeker M."/>
        </authorList>
    </citation>
    <scope>NUCLEOTIDE SEQUENCE [LARGE SCALE GENOMIC DNA]</scope>
    <source>
        <strain evidence="2 3">DSM 23240</strain>
    </source>
</reference>
<gene>
    <name evidence="2" type="ORF">HNR39_000444</name>
</gene>
<evidence type="ECO:0000259" key="1">
    <source>
        <dbReference type="Pfam" id="PF02195"/>
    </source>
</evidence>
<name>A0A840RPI2_9BURK</name>
<dbReference type="InterPro" id="IPR003115">
    <property type="entry name" value="ParB_N"/>
</dbReference>
<evidence type="ECO:0000313" key="2">
    <source>
        <dbReference type="EMBL" id="MBB5198634.1"/>
    </source>
</evidence>
<dbReference type="RefSeq" id="WP_168052727.1">
    <property type="nucleotide sequence ID" value="NZ_JAAOZT010000002.1"/>
</dbReference>
<feature type="domain" description="ParB-like N-terminal" evidence="1">
    <location>
        <begin position="3"/>
        <end position="81"/>
    </location>
</feature>
<evidence type="ECO:0000313" key="3">
    <source>
        <dbReference type="Proteomes" id="UP000571084"/>
    </source>
</evidence>
<dbReference type="Pfam" id="PF02195">
    <property type="entry name" value="ParB_N"/>
    <property type="match status" value="1"/>
</dbReference>
<proteinExistence type="predicted"/>
<protein>
    <submittedName>
        <fullName evidence="2">ParB-like chromosome segregation protein Spo0J</fullName>
    </submittedName>
</protein>
<dbReference type="SUPFAM" id="SSF110849">
    <property type="entry name" value="ParB/Sulfiredoxin"/>
    <property type="match status" value="1"/>
</dbReference>
<accession>A0A840RPI2</accession>
<dbReference type="AlphaFoldDB" id="A0A840RPI2"/>
<sequence>MEKIDTILLDTIRIDGGTQSRAALNEATIGEYAEAIRGGVDLPPIITFFDGANYWLADGFHRYHAHKAAGAMEIMAEVRNGLCRDAVLYSVGANASHGLRRTNEDKHRAVKTLLGDAEWAAWSQEKIAKACGVSTGFVSKLVNEPSLHGEGMSKPATRTVERNGKVYEQNTANIGKAKPVDEQVPQSIEIKQSATLPEVVPENFGPSPEEIAFAVRAEAEQMDYIKSLLASDDDPLAKTLAELKQKGLEISALRSQNAGHQNTINDQIRMIKSLRSKLEKLERAA</sequence>
<organism evidence="2 3">
    <name type="scientific">Glaciimonas immobilis</name>
    <dbReference type="NCBI Taxonomy" id="728004"/>
    <lineage>
        <taxon>Bacteria</taxon>
        <taxon>Pseudomonadati</taxon>
        <taxon>Pseudomonadota</taxon>
        <taxon>Betaproteobacteria</taxon>
        <taxon>Burkholderiales</taxon>
        <taxon>Oxalobacteraceae</taxon>
        <taxon>Glaciimonas</taxon>
    </lineage>
</organism>
<dbReference type="InterPro" id="IPR036086">
    <property type="entry name" value="ParB/Sulfiredoxin_sf"/>
</dbReference>
<comment type="caution">
    <text evidence="2">The sequence shown here is derived from an EMBL/GenBank/DDBJ whole genome shotgun (WGS) entry which is preliminary data.</text>
</comment>
<dbReference type="CDD" id="cd16387">
    <property type="entry name" value="ParB_N_Srx"/>
    <property type="match status" value="1"/>
</dbReference>